<dbReference type="EMBL" id="CM056743">
    <property type="protein sequence ID" value="KAJ8668964.1"/>
    <property type="molecule type" value="Genomic_DNA"/>
</dbReference>
<organism evidence="1 2">
    <name type="scientific">Eretmocerus hayati</name>
    <dbReference type="NCBI Taxonomy" id="131215"/>
    <lineage>
        <taxon>Eukaryota</taxon>
        <taxon>Metazoa</taxon>
        <taxon>Ecdysozoa</taxon>
        <taxon>Arthropoda</taxon>
        <taxon>Hexapoda</taxon>
        <taxon>Insecta</taxon>
        <taxon>Pterygota</taxon>
        <taxon>Neoptera</taxon>
        <taxon>Endopterygota</taxon>
        <taxon>Hymenoptera</taxon>
        <taxon>Apocrita</taxon>
        <taxon>Proctotrupomorpha</taxon>
        <taxon>Chalcidoidea</taxon>
        <taxon>Aphelinidae</taxon>
        <taxon>Aphelininae</taxon>
        <taxon>Eretmocerus</taxon>
    </lineage>
</organism>
<reference evidence="1" key="1">
    <citation type="submission" date="2023-04" db="EMBL/GenBank/DDBJ databases">
        <title>A chromosome-level genome assembly of the parasitoid wasp Eretmocerus hayati.</title>
        <authorList>
            <person name="Zhong Y."/>
            <person name="Liu S."/>
            <person name="Liu Y."/>
        </authorList>
    </citation>
    <scope>NUCLEOTIDE SEQUENCE</scope>
    <source>
        <strain evidence="1">ZJU_SS_LIU_2023</strain>
    </source>
</reference>
<evidence type="ECO:0000313" key="2">
    <source>
        <dbReference type="Proteomes" id="UP001239111"/>
    </source>
</evidence>
<dbReference type="Proteomes" id="UP001239111">
    <property type="component" value="Chromosome 3"/>
</dbReference>
<keyword evidence="2" id="KW-1185">Reference proteome</keyword>
<proteinExistence type="predicted"/>
<comment type="caution">
    <text evidence="1">The sequence shown here is derived from an EMBL/GenBank/DDBJ whole genome shotgun (WGS) entry which is preliminary data.</text>
</comment>
<name>A0ACC2NCR8_9HYME</name>
<evidence type="ECO:0000313" key="1">
    <source>
        <dbReference type="EMBL" id="KAJ8668964.1"/>
    </source>
</evidence>
<accession>A0ACC2NCR8</accession>
<protein>
    <submittedName>
        <fullName evidence="1">Uncharacterized protein</fullName>
    </submittedName>
</protein>
<gene>
    <name evidence="1" type="ORF">QAD02_000223</name>
</gene>
<sequence length="422" mass="48128">MWSNFIQYYKDPCLVANFQEYFGIRIHYNNDEINSLKDVSDIVENTNGYADNTKRVLRNKKVIYDQSSVYQQSDENTRPSPSRKSSKPFSIQNSFWYYLFLFGTELGDEIFYTSFIPFWFWNIDGAVGRRIVLVWATTMSIGQALKDVLCWPRPSCPPAVRVQEKWSLEYGMPSTHAMIAVAIPFSVLIFTMNRYVYPFYVGLLIAMLWCTLICMSRIYLGMHTVLDIFAGLTLAVGIMIPLVPLVDALDHHFLSNNWAILALVLVSIASVIYYPCSDKWTPTRGDTTLVIAVTTGIYVGAWMNFKTGALTMPQEPPPYDIIWPSYPMIGRTVLRTVLGFCCILGTKALCKSLSYATLCAILKINSKELMQSEDSLDNKNKILVDLVYKYIACFLIGVNILYVLPNVFTMIGIERPTFYTEL</sequence>